<protein>
    <submittedName>
        <fullName evidence="7">Class I SAM-dependent methyltransferase</fullName>
    </submittedName>
</protein>
<dbReference type="CDD" id="cd02440">
    <property type="entry name" value="AdoMet_MTases"/>
    <property type="match status" value="1"/>
</dbReference>
<dbReference type="Pfam" id="PF02353">
    <property type="entry name" value="CMAS"/>
    <property type="match status" value="1"/>
</dbReference>
<evidence type="ECO:0000256" key="3">
    <source>
        <dbReference type="ARBA" id="ARBA00022679"/>
    </source>
</evidence>
<name>A0A348WM18_9GAMM</name>
<reference evidence="7 8" key="1">
    <citation type="journal article" date="2018" name="Nat. Biotechnol.">
        <title>A standardized bacterial taxonomy based on genome phylogeny substantially revises the tree of life.</title>
        <authorList>
            <person name="Parks D.H."/>
            <person name="Chuvochina M."/>
            <person name="Waite D.W."/>
            <person name="Rinke C."/>
            <person name="Skarshewski A."/>
            <person name="Chaumeil P.A."/>
            <person name="Hugenholtz P."/>
        </authorList>
    </citation>
    <scope>NUCLEOTIDE SEQUENCE [LARGE SCALE GENOMIC DNA]</scope>
    <source>
        <strain evidence="7">UBA9360</strain>
    </source>
</reference>
<dbReference type="InterPro" id="IPR050723">
    <property type="entry name" value="CFA/CMAS"/>
</dbReference>
<evidence type="ECO:0000256" key="2">
    <source>
        <dbReference type="ARBA" id="ARBA00022603"/>
    </source>
</evidence>
<accession>A0A348WM18</accession>
<keyword evidence="2 7" id="KW-0489">Methyltransferase</keyword>
<sequence length="410" mass="46613">MSQGETVMQAPLTYGWIDKAAKRMTQALLAHLGEGQLIVKEQGKLVGHYGDKSSDLCAEINVLDAKFYVRLLTGGSIGAAELFIDKAWETPNLTAVIQVFARNMDALDKLERKVAWLTFPINKYRHWANRNHKAQAKKNISAHYDLGNELYTRFLDTNMQYSSALFLQGNETLEQAQLNKMDRLCRKLELKPTDHLLEIGTGWGGLAIFAAQNYGCQVTTTTISEEQYQYVAERIKSLGLEDRITLLKEDYRDLTGQYDKLVSVEMIEAVGKRYLPGFFQVCNERLKQNGLMCIQAITIADQRYASYSRSVDFIQKHIFPGGFLPSLSLMTDLFKKETSLVVRDVRDFGESYAKTLAAWRDRFNGRAGELEQFGYDARFSRLWNYYFGYCEGGFLEKTVSVVQVTASKTS</sequence>
<keyword evidence="5" id="KW-0443">Lipid metabolism</keyword>
<dbReference type="EMBL" id="DMUP01000045">
    <property type="protein sequence ID" value="HAR55580.1"/>
    <property type="molecule type" value="Genomic_DNA"/>
</dbReference>
<dbReference type="GO" id="GO:0008610">
    <property type="term" value="P:lipid biosynthetic process"/>
    <property type="evidence" value="ECO:0007669"/>
    <property type="project" value="InterPro"/>
</dbReference>
<dbReference type="GO" id="GO:0032259">
    <property type="term" value="P:methylation"/>
    <property type="evidence" value="ECO:0007669"/>
    <property type="project" value="UniProtKB-KW"/>
</dbReference>
<evidence type="ECO:0000313" key="7">
    <source>
        <dbReference type="EMBL" id="HAR55580.1"/>
    </source>
</evidence>
<dbReference type="InterPro" id="IPR003333">
    <property type="entry name" value="CMAS"/>
</dbReference>
<dbReference type="PIRSF" id="PIRSF003085">
    <property type="entry name" value="CMAS"/>
    <property type="match status" value="1"/>
</dbReference>
<dbReference type="PANTHER" id="PTHR43667">
    <property type="entry name" value="CYCLOPROPANE-FATTY-ACYL-PHOSPHOLIPID SYNTHASE"/>
    <property type="match status" value="1"/>
</dbReference>
<dbReference type="Proteomes" id="UP000262878">
    <property type="component" value="Unassembled WGS sequence"/>
</dbReference>
<comment type="similarity">
    <text evidence="1">Belongs to the CFA/CMAS family.</text>
</comment>
<evidence type="ECO:0000313" key="8">
    <source>
        <dbReference type="Proteomes" id="UP000262878"/>
    </source>
</evidence>
<keyword evidence="3 7" id="KW-0808">Transferase</keyword>
<organism evidence="7 8">
    <name type="scientific">Idiomarina baltica</name>
    <dbReference type="NCBI Taxonomy" id="190892"/>
    <lineage>
        <taxon>Bacteria</taxon>
        <taxon>Pseudomonadati</taxon>
        <taxon>Pseudomonadota</taxon>
        <taxon>Gammaproteobacteria</taxon>
        <taxon>Alteromonadales</taxon>
        <taxon>Idiomarinaceae</taxon>
        <taxon>Idiomarina</taxon>
    </lineage>
</organism>
<dbReference type="SUPFAM" id="SSF53335">
    <property type="entry name" value="S-adenosyl-L-methionine-dependent methyltransferases"/>
    <property type="match status" value="1"/>
</dbReference>
<evidence type="ECO:0000256" key="5">
    <source>
        <dbReference type="ARBA" id="ARBA00023098"/>
    </source>
</evidence>
<dbReference type="STRING" id="314276.OS145_00425"/>
<feature type="active site" evidence="6">
    <location>
        <position position="390"/>
    </location>
</feature>
<keyword evidence="4" id="KW-0949">S-adenosyl-L-methionine</keyword>
<dbReference type="GO" id="GO:0008168">
    <property type="term" value="F:methyltransferase activity"/>
    <property type="evidence" value="ECO:0007669"/>
    <property type="project" value="UniProtKB-KW"/>
</dbReference>
<dbReference type="InterPro" id="IPR029063">
    <property type="entry name" value="SAM-dependent_MTases_sf"/>
</dbReference>
<comment type="caution">
    <text evidence="7">The sequence shown here is derived from an EMBL/GenBank/DDBJ whole genome shotgun (WGS) entry which is preliminary data.</text>
</comment>
<dbReference type="AlphaFoldDB" id="A0A348WM18"/>
<proteinExistence type="inferred from homology"/>
<evidence type="ECO:0000256" key="6">
    <source>
        <dbReference type="PIRSR" id="PIRSR003085-1"/>
    </source>
</evidence>
<dbReference type="Gene3D" id="3.40.50.150">
    <property type="entry name" value="Vaccinia Virus protein VP39"/>
    <property type="match status" value="1"/>
</dbReference>
<gene>
    <name evidence="7" type="ORF">DCR58_02205</name>
</gene>
<evidence type="ECO:0000256" key="4">
    <source>
        <dbReference type="ARBA" id="ARBA00022691"/>
    </source>
</evidence>
<dbReference type="PANTHER" id="PTHR43667:SF2">
    <property type="entry name" value="FATTY ACID C-METHYL TRANSFERASE"/>
    <property type="match status" value="1"/>
</dbReference>
<evidence type="ECO:0000256" key="1">
    <source>
        <dbReference type="ARBA" id="ARBA00010815"/>
    </source>
</evidence>